<dbReference type="EMBL" id="GBRH01158182">
    <property type="protein sequence ID" value="JAE39714.1"/>
    <property type="molecule type" value="Transcribed_RNA"/>
</dbReference>
<reference evidence="2" key="1">
    <citation type="submission" date="2014-09" db="EMBL/GenBank/DDBJ databases">
        <authorList>
            <person name="Magalhaes I.L.F."/>
            <person name="Oliveira U."/>
            <person name="Santos F.R."/>
            <person name="Vidigal T.H.D.A."/>
            <person name="Brescovit A.D."/>
            <person name="Santos A.J."/>
        </authorList>
    </citation>
    <scope>NUCLEOTIDE SEQUENCE</scope>
    <source>
        <tissue evidence="2">Shoot tissue taken approximately 20 cm above the soil surface</tissue>
    </source>
</reference>
<evidence type="ECO:0000313" key="2">
    <source>
        <dbReference type="EMBL" id="JAE39714.1"/>
    </source>
</evidence>
<reference evidence="2" key="2">
    <citation type="journal article" date="2015" name="Data Brief">
        <title>Shoot transcriptome of the giant reed, Arundo donax.</title>
        <authorList>
            <person name="Barrero R.A."/>
            <person name="Guerrero F.D."/>
            <person name="Moolhuijzen P."/>
            <person name="Goolsby J.A."/>
            <person name="Tidwell J."/>
            <person name="Bellgard S.E."/>
            <person name="Bellgard M.I."/>
        </authorList>
    </citation>
    <scope>NUCLEOTIDE SEQUENCE</scope>
    <source>
        <tissue evidence="2">Shoot tissue taken approximately 20 cm above the soil surface</tissue>
    </source>
</reference>
<proteinExistence type="predicted"/>
<accession>A0A0A9HV69</accession>
<sequence>MLAALRPEHRVRADNPKPWR</sequence>
<organism evidence="2">
    <name type="scientific">Arundo donax</name>
    <name type="common">Giant reed</name>
    <name type="synonym">Donax arundinaceus</name>
    <dbReference type="NCBI Taxonomy" id="35708"/>
    <lineage>
        <taxon>Eukaryota</taxon>
        <taxon>Viridiplantae</taxon>
        <taxon>Streptophyta</taxon>
        <taxon>Embryophyta</taxon>
        <taxon>Tracheophyta</taxon>
        <taxon>Spermatophyta</taxon>
        <taxon>Magnoliopsida</taxon>
        <taxon>Liliopsida</taxon>
        <taxon>Poales</taxon>
        <taxon>Poaceae</taxon>
        <taxon>PACMAD clade</taxon>
        <taxon>Arundinoideae</taxon>
        <taxon>Arundineae</taxon>
        <taxon>Arundo</taxon>
    </lineage>
</organism>
<name>A0A0A9HV69_ARUDO</name>
<evidence type="ECO:0000256" key="1">
    <source>
        <dbReference type="SAM" id="MobiDB-lite"/>
    </source>
</evidence>
<protein>
    <submittedName>
        <fullName evidence="2">Uncharacterized protein</fullName>
    </submittedName>
</protein>
<dbReference type="AlphaFoldDB" id="A0A0A9HV69"/>
<feature type="region of interest" description="Disordered" evidence="1">
    <location>
        <begin position="1"/>
        <end position="20"/>
    </location>
</feature>